<organism evidence="2 3">
    <name type="scientific">Aspergillus pseudocaelatus</name>
    <dbReference type="NCBI Taxonomy" id="1825620"/>
    <lineage>
        <taxon>Eukaryota</taxon>
        <taxon>Fungi</taxon>
        <taxon>Dikarya</taxon>
        <taxon>Ascomycota</taxon>
        <taxon>Pezizomycotina</taxon>
        <taxon>Eurotiomycetes</taxon>
        <taxon>Eurotiomycetidae</taxon>
        <taxon>Eurotiales</taxon>
        <taxon>Aspergillaceae</taxon>
        <taxon>Aspergillus</taxon>
        <taxon>Aspergillus subgen. Circumdati</taxon>
    </lineage>
</organism>
<accession>A0ABQ6WWN0</accession>
<feature type="chain" id="PRO_5046732724" description="Secreted protein" evidence="1">
    <location>
        <begin position="19"/>
        <end position="73"/>
    </location>
</feature>
<dbReference type="Proteomes" id="UP000325395">
    <property type="component" value="Unassembled WGS sequence"/>
</dbReference>
<evidence type="ECO:0008006" key="4">
    <source>
        <dbReference type="Google" id="ProtNLM"/>
    </source>
</evidence>
<evidence type="ECO:0000313" key="3">
    <source>
        <dbReference type="Proteomes" id="UP000325395"/>
    </source>
</evidence>
<protein>
    <recommendedName>
        <fullName evidence="4">Secreted protein</fullName>
    </recommendedName>
</protein>
<evidence type="ECO:0000256" key="1">
    <source>
        <dbReference type="SAM" id="SignalP"/>
    </source>
</evidence>
<reference evidence="2 3" key="1">
    <citation type="submission" date="2019-04" db="EMBL/GenBank/DDBJ databases">
        <authorList>
            <consortium name="DOE Joint Genome Institute"/>
            <person name="Mondo S."/>
            <person name="Kjaerbolling I."/>
            <person name="Vesth T."/>
            <person name="Frisvad J.C."/>
            <person name="Nybo J.L."/>
            <person name="Theobald S."/>
            <person name="Kildgaard S."/>
            <person name="Isbrandt T."/>
            <person name="Kuo A."/>
            <person name="Sato A."/>
            <person name="Lyhne E.K."/>
            <person name="Kogle M.E."/>
            <person name="Wiebenga A."/>
            <person name="Kun R.S."/>
            <person name="Lubbers R.J."/>
            <person name="Makela M.R."/>
            <person name="Barry K."/>
            <person name="Chovatia M."/>
            <person name="Clum A."/>
            <person name="Daum C."/>
            <person name="Haridas S."/>
            <person name="He G."/>
            <person name="LaButti K."/>
            <person name="Lipzen A."/>
            <person name="Riley R."/>
            <person name="Salamov A."/>
            <person name="Simmons B.A."/>
            <person name="Magnuson J.K."/>
            <person name="Henrissat B."/>
            <person name="Mortensen U.H."/>
            <person name="Larsen T.O."/>
            <person name="Devries R.P."/>
            <person name="Grigoriev I.V."/>
            <person name="Machida M."/>
            <person name="Baker S.E."/>
            <person name="Andersen M.R."/>
            <person name="Cantor M.N."/>
            <person name="Hua S.X."/>
        </authorList>
    </citation>
    <scope>NUCLEOTIDE SEQUENCE [LARGE SCALE GENOMIC DNA]</scope>
    <source>
        <strain evidence="2 3">CBS 117616</strain>
    </source>
</reference>
<gene>
    <name evidence="2" type="ORF">BDV36DRAFT_51671</name>
</gene>
<evidence type="ECO:0000313" key="2">
    <source>
        <dbReference type="EMBL" id="KAE8421514.1"/>
    </source>
</evidence>
<proteinExistence type="predicted"/>
<name>A0ABQ6WWN0_9EURO</name>
<keyword evidence="3" id="KW-1185">Reference proteome</keyword>
<feature type="signal peptide" evidence="1">
    <location>
        <begin position="1"/>
        <end position="18"/>
    </location>
</feature>
<sequence>MRVIWLASLSYSFRSCCSTLIARAADTLDDCKHFLLLYMCLKCSKLQNMITHTFPRTKLMISVPWMVNHVLRE</sequence>
<dbReference type="EMBL" id="ML735700">
    <property type="protein sequence ID" value="KAE8421514.1"/>
    <property type="molecule type" value="Genomic_DNA"/>
</dbReference>
<keyword evidence="1" id="KW-0732">Signal</keyword>